<dbReference type="EMBL" id="RBXR01000001">
    <property type="protein sequence ID" value="RKT74415.1"/>
    <property type="molecule type" value="Genomic_DNA"/>
</dbReference>
<keyword evidence="2" id="KW-1185">Reference proteome</keyword>
<comment type="caution">
    <text evidence="1">The sequence shown here is derived from an EMBL/GenBank/DDBJ whole genome shotgun (WGS) entry which is preliminary data.</text>
</comment>
<evidence type="ECO:0000313" key="2">
    <source>
        <dbReference type="Proteomes" id="UP000272729"/>
    </source>
</evidence>
<dbReference type="Proteomes" id="UP000272729">
    <property type="component" value="Unassembled WGS sequence"/>
</dbReference>
<accession>A0A495XMI6</accession>
<dbReference type="OrthoDB" id="3173471at2"/>
<dbReference type="RefSeq" id="WP_121229065.1">
    <property type="nucleotide sequence ID" value="NZ_JBIUBA010000003.1"/>
</dbReference>
<organism evidence="1 2">
    <name type="scientific">Saccharothrix variisporea</name>
    <dbReference type="NCBI Taxonomy" id="543527"/>
    <lineage>
        <taxon>Bacteria</taxon>
        <taxon>Bacillati</taxon>
        <taxon>Actinomycetota</taxon>
        <taxon>Actinomycetes</taxon>
        <taxon>Pseudonocardiales</taxon>
        <taxon>Pseudonocardiaceae</taxon>
        <taxon>Saccharothrix</taxon>
    </lineage>
</organism>
<proteinExistence type="predicted"/>
<protein>
    <submittedName>
        <fullName evidence="1">Uncharacterized protein</fullName>
    </submittedName>
</protein>
<name>A0A495XMI6_9PSEU</name>
<gene>
    <name evidence="1" type="ORF">DFJ66_7771</name>
</gene>
<evidence type="ECO:0000313" key="1">
    <source>
        <dbReference type="EMBL" id="RKT74415.1"/>
    </source>
</evidence>
<dbReference type="AlphaFoldDB" id="A0A495XMI6"/>
<reference evidence="1 2" key="1">
    <citation type="submission" date="2018-10" db="EMBL/GenBank/DDBJ databases">
        <title>Sequencing the genomes of 1000 actinobacteria strains.</title>
        <authorList>
            <person name="Klenk H.-P."/>
        </authorList>
    </citation>
    <scope>NUCLEOTIDE SEQUENCE [LARGE SCALE GENOMIC DNA]</scope>
    <source>
        <strain evidence="1 2">DSM 43911</strain>
    </source>
</reference>
<sequence length="140" mass="15494">MTAQPDNPWSGYRSEVGARVVVGWGGSVLVDARADRDHVLPEVDVGPPVDTVEAAVLRFLGSVLFVNWRGGIALTGVTEGEWREGALVRHRIGLVYRCTPAERPTLRDRREFTWVSHGLVGAVPLPADHAPHRVRWIFQP</sequence>